<dbReference type="CDD" id="cd04301">
    <property type="entry name" value="NAT_SF"/>
    <property type="match status" value="1"/>
</dbReference>
<organism evidence="4 5">
    <name type="scientific">Chromobacterium phragmitis</name>
    <dbReference type="NCBI Taxonomy" id="2202141"/>
    <lineage>
        <taxon>Bacteria</taxon>
        <taxon>Pseudomonadati</taxon>
        <taxon>Pseudomonadota</taxon>
        <taxon>Betaproteobacteria</taxon>
        <taxon>Neisseriales</taxon>
        <taxon>Chromobacteriaceae</taxon>
        <taxon>Chromobacterium</taxon>
    </lineage>
</organism>
<dbReference type="AlphaFoldDB" id="A0A344UC80"/>
<evidence type="ECO:0000313" key="5">
    <source>
        <dbReference type="Proteomes" id="UP000252038"/>
    </source>
</evidence>
<evidence type="ECO:0000259" key="3">
    <source>
        <dbReference type="PROSITE" id="PS51186"/>
    </source>
</evidence>
<dbReference type="RefSeq" id="WP_114072202.1">
    <property type="nucleotide sequence ID" value="NZ_CP029554.1"/>
</dbReference>
<dbReference type="InterPro" id="IPR016181">
    <property type="entry name" value="Acyl_CoA_acyltransferase"/>
</dbReference>
<keyword evidence="1 4" id="KW-0808">Transferase</keyword>
<dbReference type="PROSITE" id="PS51186">
    <property type="entry name" value="GNAT"/>
    <property type="match status" value="1"/>
</dbReference>
<dbReference type="Pfam" id="PF00583">
    <property type="entry name" value="Acetyltransf_1"/>
    <property type="match status" value="1"/>
</dbReference>
<reference evidence="4 5" key="1">
    <citation type="submission" date="2018-05" db="EMBL/GenBank/DDBJ databases">
        <title>Genome sequencing, assembly and analysis of the novel insecticidal bacterium, Chromobacterium phragmitis.</title>
        <authorList>
            <person name="Sparks M.E."/>
            <person name="Blackburn M.B."/>
            <person name="Gundersen-Rindal D.E."/>
        </authorList>
    </citation>
    <scope>NUCLEOTIDE SEQUENCE [LARGE SCALE GENOMIC DNA]</scope>
    <source>
        <strain evidence="4">IIBBL 274-1</strain>
    </source>
</reference>
<dbReference type="GO" id="GO:0016747">
    <property type="term" value="F:acyltransferase activity, transferring groups other than amino-acyl groups"/>
    <property type="evidence" value="ECO:0007669"/>
    <property type="project" value="InterPro"/>
</dbReference>
<dbReference type="PANTHER" id="PTHR43877:SF2">
    <property type="entry name" value="AMINOALKYLPHOSPHONATE N-ACETYLTRANSFERASE-RELATED"/>
    <property type="match status" value="1"/>
</dbReference>
<dbReference type="InterPro" id="IPR050832">
    <property type="entry name" value="Bact_Acetyltransf"/>
</dbReference>
<dbReference type="EMBL" id="CP029554">
    <property type="protein sequence ID" value="AXE32878.1"/>
    <property type="molecule type" value="Genomic_DNA"/>
</dbReference>
<dbReference type="KEGG" id="chrb:DK843_00290"/>
<dbReference type="SUPFAM" id="SSF55729">
    <property type="entry name" value="Acyl-CoA N-acyltransferases (Nat)"/>
    <property type="match status" value="1"/>
</dbReference>
<name>A0A344UC80_9NEIS</name>
<dbReference type="Gene3D" id="3.40.630.30">
    <property type="match status" value="1"/>
</dbReference>
<dbReference type="PANTHER" id="PTHR43877">
    <property type="entry name" value="AMINOALKYLPHOSPHONATE N-ACETYLTRANSFERASE-RELATED-RELATED"/>
    <property type="match status" value="1"/>
</dbReference>
<gene>
    <name evidence="4" type="ORF">DK843_00290</name>
</gene>
<evidence type="ECO:0000256" key="1">
    <source>
        <dbReference type="ARBA" id="ARBA00022679"/>
    </source>
</evidence>
<evidence type="ECO:0000313" key="4">
    <source>
        <dbReference type="EMBL" id="AXE32878.1"/>
    </source>
</evidence>
<accession>A0A344UC80</accession>
<proteinExistence type="predicted"/>
<sequence length="181" mass="20432">MFTLRPLRETDSIERLTELLHQAYAQLAAMGLRYTAVDQSPEVTRRRIRGGHYLLAWHQDELAGTVTVHRPLLTSHCPQFRQPDTAVLVQLAVAPRCQGLGLGEWLMQAAEDWARAQSCAAIRLDTARDAAHLVRRYQRRGYAVEAPLQWPDKAYQSVVMVKSLETLPLPTTRNKDCSATS</sequence>
<evidence type="ECO:0000256" key="2">
    <source>
        <dbReference type="ARBA" id="ARBA00023315"/>
    </source>
</evidence>
<dbReference type="InterPro" id="IPR000182">
    <property type="entry name" value="GNAT_dom"/>
</dbReference>
<keyword evidence="2" id="KW-0012">Acyltransferase</keyword>
<dbReference type="Proteomes" id="UP000252038">
    <property type="component" value="Chromosome"/>
</dbReference>
<protein>
    <submittedName>
        <fullName evidence="4">GNAT family N-acetyltransferase</fullName>
    </submittedName>
</protein>
<feature type="domain" description="N-acetyltransferase" evidence="3">
    <location>
        <begin position="2"/>
        <end position="165"/>
    </location>
</feature>